<protein>
    <recommendedName>
        <fullName evidence="4">DUF2863 domain-containing protein</fullName>
    </recommendedName>
</protein>
<dbReference type="EMBL" id="CP024608">
    <property type="protein sequence ID" value="ATQ77054.1"/>
    <property type="molecule type" value="Genomic_DNA"/>
</dbReference>
<evidence type="ECO:0008006" key="4">
    <source>
        <dbReference type="Google" id="ProtNLM"/>
    </source>
</evidence>
<gene>
    <name evidence="2" type="ORF">CR152_22950</name>
</gene>
<keyword evidence="3" id="KW-1185">Reference proteome</keyword>
<proteinExistence type="predicted"/>
<sequence>MPKNKRPVPRKSHVPAQEDDDVLAQQLADLALALAEQEHDDDGDAEALRLKDVDFGRLLRNALRKKNDEVLYGAIERTRYTDAGAYQLLRERTEEAAGSVTLRREKGPEMEINAFALPVFVHSTGGLKEAEGFADGDAFEQLVESFKQGGLESPQATVVMISHAYDLDEVDAITYSHLNDMVRDAAGSMTEKKLVARPALERSMTGWAQTHFGPADKAVELRFLLGFAMKRADDPFYAAPAGEAAADAWFEARMERYRAWTVQAAPLVKRCLGADPAALELHFLYQDLFYGAKEQGVAELAMLQMITDVNAALEAGAVPAGEVRAVVGPAAVEDEMVMRVNLSGPAGVLLASLEKPLDVAADLQGEVDDLCDALGSLGMTAIWVAQRFGEDGQPQGAVAYAG</sequence>
<reference evidence="2" key="1">
    <citation type="submission" date="2017-10" db="EMBL/GenBank/DDBJ databases">
        <title>Massilia psychrophilum sp. nov., a novel purple-pigmented bacterium isolated from Tianshan glacier, Xinjiang Municipality, China.</title>
        <authorList>
            <person name="Wang H."/>
        </authorList>
    </citation>
    <scope>NUCLEOTIDE SEQUENCE [LARGE SCALE GENOMIC DNA]</scope>
    <source>
        <strain evidence="2">B2</strain>
    </source>
</reference>
<evidence type="ECO:0000256" key="1">
    <source>
        <dbReference type="SAM" id="MobiDB-lite"/>
    </source>
</evidence>
<dbReference type="RefSeq" id="WP_099878872.1">
    <property type="nucleotide sequence ID" value="NZ_CP024608.1"/>
</dbReference>
<organism evidence="2 3">
    <name type="scientific">Massilia violaceinigra</name>
    <dbReference type="NCBI Taxonomy" id="2045208"/>
    <lineage>
        <taxon>Bacteria</taxon>
        <taxon>Pseudomonadati</taxon>
        <taxon>Pseudomonadota</taxon>
        <taxon>Betaproteobacteria</taxon>
        <taxon>Burkholderiales</taxon>
        <taxon>Oxalobacteraceae</taxon>
        <taxon>Telluria group</taxon>
        <taxon>Massilia</taxon>
    </lineage>
</organism>
<dbReference type="OrthoDB" id="8742807at2"/>
<dbReference type="KEGG" id="mass:CR152_22950"/>
<dbReference type="Proteomes" id="UP000229897">
    <property type="component" value="Chromosome"/>
</dbReference>
<name>A0A2D2DPZ7_9BURK</name>
<accession>A0A2D2DPZ7</accession>
<dbReference type="AlphaFoldDB" id="A0A2D2DPZ7"/>
<evidence type="ECO:0000313" key="2">
    <source>
        <dbReference type="EMBL" id="ATQ77054.1"/>
    </source>
</evidence>
<feature type="region of interest" description="Disordered" evidence="1">
    <location>
        <begin position="1"/>
        <end position="20"/>
    </location>
</feature>
<feature type="compositionally biased region" description="Basic residues" evidence="1">
    <location>
        <begin position="1"/>
        <end position="13"/>
    </location>
</feature>
<evidence type="ECO:0000313" key="3">
    <source>
        <dbReference type="Proteomes" id="UP000229897"/>
    </source>
</evidence>